<keyword evidence="2" id="KW-0285">Flavoprotein</keyword>
<dbReference type="PANTHER" id="PTHR42887">
    <property type="entry name" value="OS12G0638800 PROTEIN"/>
    <property type="match status" value="1"/>
</dbReference>
<dbReference type="InterPro" id="IPR055178">
    <property type="entry name" value="RsdA/BaiN/AoA(So)-like_dom"/>
</dbReference>
<name>A0ABX2AUL8_9BACT</name>
<dbReference type="InterPro" id="IPR004792">
    <property type="entry name" value="BaiN-like"/>
</dbReference>
<comment type="cofactor">
    <cofactor evidence="1">
        <name>FAD</name>
        <dbReference type="ChEBI" id="CHEBI:57692"/>
    </cofactor>
</comment>
<sequence length="430" mass="46349">MKVAVVGAGAAGCFAAVNLKKMRPEAHVTVYESGRKPLAKVSVTGGGRCNLTNSFEGVRSMESVYPRGHRLMKRLLREFSHEDTYEWFEHEGVRLVTQYDCCVFPQSQDAMEIVGTLTRLMHSRGVKLLTGHRVVDIRPVAAMHAADAAQHGDGPAAPRYTVVAGRAGQPDGSEVAADYDVVIVTTGGSPKASGFGMLGSLGVETVSPVPSLFSLCLPESGITAMTGTVVDNVTAGLAGTKLRASGPLLITHWGMSGPAILKLSSYAARLLHDGGYKAELSINWLGDASEAEAVETVMELAVRHPQKHLSSLYPQQFNARLWQYLLDSSALNPAMRWAEMGRKGMNRLVNTLVNSRYRVDGKNRFKEEFVTCGGVSLDMVDSRTLECRIHPGLYFAGEVLDVDAITGGFNLQAAWSMGYVVARAVSNLSC</sequence>
<keyword evidence="7" id="KW-1185">Reference proteome</keyword>
<dbReference type="SUPFAM" id="SSF51905">
    <property type="entry name" value="FAD/NAD(P)-binding domain"/>
    <property type="match status" value="1"/>
</dbReference>
<evidence type="ECO:0000259" key="5">
    <source>
        <dbReference type="Pfam" id="PF22780"/>
    </source>
</evidence>
<dbReference type="GeneID" id="82157099"/>
<keyword evidence="3" id="KW-0274">FAD</keyword>
<dbReference type="NCBIfam" id="TIGR00275">
    <property type="entry name" value="aminoacetone oxidase family FAD-binding enzyme"/>
    <property type="match status" value="1"/>
</dbReference>
<evidence type="ECO:0000256" key="3">
    <source>
        <dbReference type="ARBA" id="ARBA00022827"/>
    </source>
</evidence>
<dbReference type="PANTHER" id="PTHR42887:SF2">
    <property type="entry name" value="OS12G0638800 PROTEIN"/>
    <property type="match status" value="1"/>
</dbReference>
<dbReference type="Gene3D" id="1.10.8.260">
    <property type="entry name" value="HI0933 insert domain-like"/>
    <property type="match status" value="1"/>
</dbReference>
<dbReference type="RefSeq" id="WP_172176980.1">
    <property type="nucleotide sequence ID" value="NZ_CASGIA010000002.1"/>
</dbReference>
<dbReference type="Pfam" id="PF22780">
    <property type="entry name" value="HI0933_like_1st"/>
    <property type="match status" value="1"/>
</dbReference>
<dbReference type="InterPro" id="IPR023166">
    <property type="entry name" value="BaiN-like_dom_sf"/>
</dbReference>
<proteinExistence type="predicted"/>
<dbReference type="EMBL" id="JABKKE010000006">
    <property type="protein sequence ID" value="NPE13673.1"/>
    <property type="molecule type" value="Genomic_DNA"/>
</dbReference>
<comment type="caution">
    <text evidence="6">The sequence shown here is derived from an EMBL/GenBank/DDBJ whole genome shotgun (WGS) entry which is preliminary data.</text>
</comment>
<evidence type="ECO:0000313" key="6">
    <source>
        <dbReference type="EMBL" id="NPE13673.1"/>
    </source>
</evidence>
<feature type="domain" description="RsdA/BaiN/AoA(So)-like insert" evidence="5">
    <location>
        <begin position="209"/>
        <end position="370"/>
    </location>
</feature>
<dbReference type="Gene3D" id="3.50.50.60">
    <property type="entry name" value="FAD/NAD(P)-binding domain"/>
    <property type="match status" value="1"/>
</dbReference>
<protein>
    <submittedName>
        <fullName evidence="6">Aminoacetone oxidase family FAD-binding enzyme</fullName>
    </submittedName>
</protein>
<dbReference type="InterPro" id="IPR036188">
    <property type="entry name" value="FAD/NAD-bd_sf"/>
</dbReference>
<dbReference type="SUPFAM" id="SSF160996">
    <property type="entry name" value="HI0933 insert domain-like"/>
    <property type="match status" value="1"/>
</dbReference>
<evidence type="ECO:0000259" key="4">
    <source>
        <dbReference type="Pfam" id="PF03486"/>
    </source>
</evidence>
<evidence type="ECO:0000313" key="7">
    <source>
        <dbReference type="Proteomes" id="UP001193734"/>
    </source>
</evidence>
<organism evidence="6 7">
    <name type="scientific">Xylanibacter rodentium</name>
    <dbReference type="NCBI Taxonomy" id="2736289"/>
    <lineage>
        <taxon>Bacteria</taxon>
        <taxon>Pseudomonadati</taxon>
        <taxon>Bacteroidota</taxon>
        <taxon>Bacteroidia</taxon>
        <taxon>Bacteroidales</taxon>
        <taxon>Prevotellaceae</taxon>
        <taxon>Xylanibacter</taxon>
    </lineage>
</organism>
<dbReference type="Proteomes" id="UP001193734">
    <property type="component" value="Unassembled WGS sequence"/>
</dbReference>
<accession>A0ABX2AUL8</accession>
<gene>
    <name evidence="6" type="ORF">HPS55_04915</name>
</gene>
<dbReference type="Gene3D" id="2.40.30.10">
    <property type="entry name" value="Translation factors"/>
    <property type="match status" value="1"/>
</dbReference>
<feature type="domain" description="RsdA/BaiN/AoA(So)-like Rossmann fold-like" evidence="4">
    <location>
        <begin position="2"/>
        <end position="423"/>
    </location>
</feature>
<dbReference type="InterPro" id="IPR057661">
    <property type="entry name" value="RsdA/BaiN/AoA(So)_Rossmann"/>
</dbReference>
<evidence type="ECO:0000256" key="2">
    <source>
        <dbReference type="ARBA" id="ARBA00022630"/>
    </source>
</evidence>
<reference evidence="6 7" key="1">
    <citation type="submission" date="2020-05" db="EMBL/GenBank/DDBJ databases">
        <title>Distinct polysaccharide utilization as determinants for interspecies competition between intestinal Prevotella spp.</title>
        <authorList>
            <person name="Galvez E.J.C."/>
            <person name="Iljazovic A."/>
            <person name="Strowig T."/>
        </authorList>
    </citation>
    <scope>NUCLEOTIDE SEQUENCE [LARGE SCALE GENOMIC DNA]</scope>
    <source>
        <strain evidence="6 7">PROD</strain>
    </source>
</reference>
<evidence type="ECO:0000256" key="1">
    <source>
        <dbReference type="ARBA" id="ARBA00001974"/>
    </source>
</evidence>
<dbReference type="Pfam" id="PF03486">
    <property type="entry name" value="HI0933_like"/>
    <property type="match status" value="1"/>
</dbReference>